<reference evidence="1 2" key="1">
    <citation type="submission" date="2017-11" db="EMBL/GenBank/DDBJ databases">
        <title>Complete genome of Rhizobium leguminosarum Norway, an ineffective micro-symbiont.</title>
        <authorList>
            <person name="Hoffrichter A."/>
            <person name="Liang J."/>
            <person name="Brachmann A."/>
            <person name="Marin M."/>
        </authorList>
    </citation>
    <scope>NUCLEOTIDE SEQUENCE [LARGE SCALE GENOMIC DNA]</scope>
    <source>
        <strain evidence="1 2">Norway</strain>
    </source>
</reference>
<dbReference type="EMBL" id="CP025012">
    <property type="protein sequence ID" value="AUW42858.1"/>
    <property type="molecule type" value="Genomic_DNA"/>
</dbReference>
<proteinExistence type="predicted"/>
<sequence length="63" mass="6984">MPYGHHRSPVYDGTLPPITRGVKSIPFNEIIRNLENRRPYPCLVGSSTCCSTTTAANLISSRH</sequence>
<evidence type="ECO:0000313" key="2">
    <source>
        <dbReference type="Proteomes" id="UP000238523"/>
    </source>
</evidence>
<accession>A0A2K9Z3Q5</accession>
<evidence type="ECO:0000313" key="1">
    <source>
        <dbReference type="EMBL" id="AUW42858.1"/>
    </source>
</evidence>
<dbReference type="Proteomes" id="UP000238523">
    <property type="component" value="Chromosome"/>
</dbReference>
<dbReference type="AlphaFoldDB" id="A0A2K9Z3Q5"/>
<name>A0A2K9Z3Q5_RHILE</name>
<organism evidence="1 2">
    <name type="scientific">Rhizobium leguminosarum</name>
    <dbReference type="NCBI Taxonomy" id="384"/>
    <lineage>
        <taxon>Bacteria</taxon>
        <taxon>Pseudomonadati</taxon>
        <taxon>Pseudomonadota</taxon>
        <taxon>Alphaproteobacteria</taxon>
        <taxon>Hyphomicrobiales</taxon>
        <taxon>Rhizobiaceae</taxon>
        <taxon>Rhizobium/Agrobacterium group</taxon>
        <taxon>Rhizobium</taxon>
    </lineage>
</organism>
<gene>
    <name evidence="1" type="ORF">CUJ84_Chr002503</name>
</gene>
<protein>
    <submittedName>
        <fullName evidence="1">Uncharacterized protein</fullName>
    </submittedName>
</protein>